<keyword evidence="5 7" id="KW-1133">Transmembrane helix</keyword>
<dbReference type="STRING" id="1454001.AW08_01098"/>
<feature type="transmembrane region" description="Helical" evidence="7">
    <location>
        <begin position="111"/>
        <end position="130"/>
    </location>
</feature>
<evidence type="ECO:0000256" key="6">
    <source>
        <dbReference type="ARBA" id="ARBA00023136"/>
    </source>
</evidence>
<dbReference type="Pfam" id="PF03994">
    <property type="entry name" value="DUF350"/>
    <property type="match status" value="1"/>
</dbReference>
<evidence type="ECO:0000313" key="8">
    <source>
        <dbReference type="EMBL" id="EXI68318.1"/>
    </source>
</evidence>
<evidence type="ECO:0000256" key="2">
    <source>
        <dbReference type="ARBA" id="ARBA00005779"/>
    </source>
</evidence>
<protein>
    <submittedName>
        <fullName evidence="8">Membrane protein</fullName>
    </submittedName>
</protein>
<sequence length="134" mass="13890">MPTHLLSMLPAFLAYFAVAIVLLALFLLVYLNVTPYAELALIRAGNTAAATSLSGALLGFAMPVANVIAHSDTLLDLAAWGAIAGVIQILAYLAIRLAVPQLTQDIPAGRMAPAVLLAVVSLTVGLINAACMTY</sequence>
<proteinExistence type="inferred from homology"/>
<evidence type="ECO:0000256" key="4">
    <source>
        <dbReference type="ARBA" id="ARBA00022692"/>
    </source>
</evidence>
<evidence type="ECO:0000256" key="1">
    <source>
        <dbReference type="ARBA" id="ARBA00004651"/>
    </source>
</evidence>
<accession>A0A011MET3</accession>
<dbReference type="GO" id="GO:0005886">
    <property type="term" value="C:plasma membrane"/>
    <property type="evidence" value="ECO:0007669"/>
    <property type="project" value="UniProtKB-SubCell"/>
</dbReference>
<dbReference type="Proteomes" id="UP000020218">
    <property type="component" value="Unassembled WGS sequence"/>
</dbReference>
<dbReference type="AlphaFoldDB" id="A0A011MET3"/>
<evidence type="ECO:0000256" key="5">
    <source>
        <dbReference type="ARBA" id="ARBA00022989"/>
    </source>
</evidence>
<gene>
    <name evidence="8" type="ORF">AW08_01098</name>
</gene>
<dbReference type="EMBL" id="JFAX01000005">
    <property type="protein sequence ID" value="EXI68318.1"/>
    <property type="molecule type" value="Genomic_DNA"/>
</dbReference>
<organism evidence="8 9">
    <name type="scientific">Candidatus Accumulibacter adjunctus</name>
    <dbReference type="NCBI Taxonomy" id="1454001"/>
    <lineage>
        <taxon>Bacteria</taxon>
        <taxon>Pseudomonadati</taxon>
        <taxon>Pseudomonadota</taxon>
        <taxon>Betaproteobacteria</taxon>
        <taxon>Candidatus Accumulibacter</taxon>
    </lineage>
</organism>
<reference evidence="8" key="1">
    <citation type="submission" date="2014-02" db="EMBL/GenBank/DDBJ databases">
        <title>Expanding our view of genomic diversity in Candidatus Accumulibacter clades.</title>
        <authorList>
            <person name="Skennerton C.T."/>
            <person name="Barr J.J."/>
            <person name="Slater F.R."/>
            <person name="Bond P.L."/>
            <person name="Tyson G.W."/>
        </authorList>
    </citation>
    <scope>NUCLEOTIDE SEQUENCE [LARGE SCALE GENOMIC DNA]</scope>
</reference>
<evidence type="ECO:0000256" key="3">
    <source>
        <dbReference type="ARBA" id="ARBA00022475"/>
    </source>
</evidence>
<keyword evidence="6 7" id="KW-0472">Membrane</keyword>
<comment type="subcellular location">
    <subcellularLocation>
        <location evidence="1">Cell membrane</location>
        <topology evidence="1">Multi-pass membrane protein</topology>
    </subcellularLocation>
</comment>
<keyword evidence="3" id="KW-1003">Cell membrane</keyword>
<comment type="similarity">
    <text evidence="2">Belongs to the UPF0719 family.</text>
</comment>
<dbReference type="PANTHER" id="PTHR40043:SF1">
    <property type="entry name" value="UPF0719 INNER MEMBRANE PROTEIN YJFL"/>
    <property type="match status" value="1"/>
</dbReference>
<keyword evidence="4 7" id="KW-0812">Transmembrane</keyword>
<dbReference type="PANTHER" id="PTHR40043">
    <property type="entry name" value="UPF0719 INNER MEMBRANE PROTEIN YJFL"/>
    <property type="match status" value="1"/>
</dbReference>
<dbReference type="InterPro" id="IPR007140">
    <property type="entry name" value="DUF350"/>
</dbReference>
<feature type="transmembrane region" description="Helical" evidence="7">
    <location>
        <begin position="12"/>
        <end position="33"/>
    </location>
</feature>
<evidence type="ECO:0000313" key="9">
    <source>
        <dbReference type="Proteomes" id="UP000020218"/>
    </source>
</evidence>
<evidence type="ECO:0000256" key="7">
    <source>
        <dbReference type="SAM" id="Phobius"/>
    </source>
</evidence>
<keyword evidence="9" id="KW-1185">Reference proteome</keyword>
<feature type="transmembrane region" description="Helical" evidence="7">
    <location>
        <begin position="45"/>
        <end position="65"/>
    </location>
</feature>
<comment type="caution">
    <text evidence="8">The sequence shown here is derived from an EMBL/GenBank/DDBJ whole genome shotgun (WGS) entry which is preliminary data.</text>
</comment>
<name>A0A011MET3_9PROT</name>
<dbReference type="PATRIC" id="fig|1454001.3.peg.1118"/>
<feature type="transmembrane region" description="Helical" evidence="7">
    <location>
        <begin position="77"/>
        <end position="99"/>
    </location>
</feature>